<evidence type="ECO:0000313" key="3">
    <source>
        <dbReference type="Proteomes" id="UP000008177"/>
    </source>
</evidence>
<dbReference type="AlphaFoldDB" id="G2XZW5"/>
<dbReference type="OrthoDB" id="3553147at2759"/>
<accession>G2XZW5</accession>
<dbReference type="PANTHER" id="PTHR24148:SF73">
    <property type="entry name" value="HET DOMAIN PROTEIN (AFU_ORTHOLOGUE AFUA_8G01020)"/>
    <property type="match status" value="1"/>
</dbReference>
<proteinExistence type="predicted"/>
<protein>
    <recommendedName>
        <fullName evidence="1">Heterokaryon incompatibility domain-containing protein</fullName>
    </recommendedName>
</protein>
<dbReference type="InParanoid" id="G2XZW5"/>
<dbReference type="InterPro" id="IPR010730">
    <property type="entry name" value="HET"/>
</dbReference>
<dbReference type="InterPro" id="IPR052895">
    <property type="entry name" value="HetReg/Transcr_Mod"/>
</dbReference>
<dbReference type="PANTHER" id="PTHR24148">
    <property type="entry name" value="ANKYRIN REPEAT DOMAIN-CONTAINING PROTEIN 39 HOMOLOG-RELATED"/>
    <property type="match status" value="1"/>
</dbReference>
<dbReference type="Pfam" id="PF06985">
    <property type="entry name" value="HET"/>
    <property type="match status" value="1"/>
</dbReference>
<dbReference type="HOGENOM" id="CLU_990433_0_0_1"/>
<reference evidence="3" key="1">
    <citation type="journal article" date="2011" name="PLoS Genet.">
        <title>Genomic analysis of the necrotrophic fungal pathogens Sclerotinia sclerotiorum and Botrytis cinerea.</title>
        <authorList>
            <person name="Amselem J."/>
            <person name="Cuomo C.A."/>
            <person name="van Kan J.A."/>
            <person name="Viaud M."/>
            <person name="Benito E.P."/>
            <person name="Couloux A."/>
            <person name="Coutinho P.M."/>
            <person name="de Vries R.P."/>
            <person name="Dyer P.S."/>
            <person name="Fillinger S."/>
            <person name="Fournier E."/>
            <person name="Gout L."/>
            <person name="Hahn M."/>
            <person name="Kohn L."/>
            <person name="Lapalu N."/>
            <person name="Plummer K.M."/>
            <person name="Pradier J.M."/>
            <person name="Quevillon E."/>
            <person name="Sharon A."/>
            <person name="Simon A."/>
            <person name="ten Have A."/>
            <person name="Tudzynski B."/>
            <person name="Tudzynski P."/>
            <person name="Wincker P."/>
            <person name="Andrew M."/>
            <person name="Anthouard V."/>
            <person name="Beever R.E."/>
            <person name="Beffa R."/>
            <person name="Benoit I."/>
            <person name="Bouzid O."/>
            <person name="Brault B."/>
            <person name="Chen Z."/>
            <person name="Choquer M."/>
            <person name="Collemare J."/>
            <person name="Cotton P."/>
            <person name="Danchin E.G."/>
            <person name="Da Silva C."/>
            <person name="Gautier A."/>
            <person name="Giraud C."/>
            <person name="Giraud T."/>
            <person name="Gonzalez C."/>
            <person name="Grossetete S."/>
            <person name="Guldener U."/>
            <person name="Henrissat B."/>
            <person name="Howlett B.J."/>
            <person name="Kodira C."/>
            <person name="Kretschmer M."/>
            <person name="Lappartient A."/>
            <person name="Leroch M."/>
            <person name="Levis C."/>
            <person name="Mauceli E."/>
            <person name="Neuveglise C."/>
            <person name="Oeser B."/>
            <person name="Pearson M."/>
            <person name="Poulain J."/>
            <person name="Poussereau N."/>
            <person name="Quesneville H."/>
            <person name="Rascle C."/>
            <person name="Schumacher J."/>
            <person name="Segurens B."/>
            <person name="Sexton A."/>
            <person name="Silva E."/>
            <person name="Sirven C."/>
            <person name="Soanes D.M."/>
            <person name="Talbot N.J."/>
            <person name="Templeton M."/>
            <person name="Yandava C."/>
            <person name="Yarden O."/>
            <person name="Zeng Q."/>
            <person name="Rollins J.A."/>
            <person name="Lebrun M.H."/>
            <person name="Dickman M."/>
        </authorList>
    </citation>
    <scope>NUCLEOTIDE SEQUENCE [LARGE SCALE GENOMIC DNA]</scope>
    <source>
        <strain evidence="3">T4</strain>
    </source>
</reference>
<name>G2XZW5_BOTF4</name>
<sequence>MFSVSALKRCRRLLLKFQATPRPILNTTCQNKTHLQALVRQASTKFSSSFLPRARFEIGYYSYLLVYMLCLTLASETIDWILVDPLTSAYYKSVTHKSKDSSTSYQYGILRKGYIRLFSIKPGVGDDSIEMEMKHVKFIPWAIYRDFLPLYPNVPKYEALSYAWGETDENDAVLNGQPFSITPNLYSALLVLRDNPKPPSLWIDAICLDQNDPFEKDKQLSIMHLIYMNTTRVPVWLGEDDKSVDLPAAAKIISHFRMKNREFPRKVQSIYEKESSADFQM</sequence>
<evidence type="ECO:0000313" key="2">
    <source>
        <dbReference type="EMBL" id="CCD46002.1"/>
    </source>
</evidence>
<organism evidence="2 3">
    <name type="scientific">Botryotinia fuckeliana (strain T4)</name>
    <name type="common">Noble rot fungus</name>
    <name type="synonym">Botrytis cinerea</name>
    <dbReference type="NCBI Taxonomy" id="999810"/>
    <lineage>
        <taxon>Eukaryota</taxon>
        <taxon>Fungi</taxon>
        <taxon>Dikarya</taxon>
        <taxon>Ascomycota</taxon>
        <taxon>Pezizomycotina</taxon>
        <taxon>Leotiomycetes</taxon>
        <taxon>Helotiales</taxon>
        <taxon>Sclerotiniaceae</taxon>
        <taxon>Botrytis</taxon>
    </lineage>
</organism>
<dbReference type="STRING" id="999810.G2XZW5"/>
<feature type="domain" description="Heterokaryon incompatibility" evidence="1">
    <location>
        <begin position="157"/>
        <end position="262"/>
    </location>
</feature>
<dbReference type="Proteomes" id="UP000008177">
    <property type="component" value="Unplaced contigs"/>
</dbReference>
<gene>
    <name evidence="2" type="ORF">BofuT4_P050200.1</name>
</gene>
<evidence type="ECO:0000259" key="1">
    <source>
        <dbReference type="Pfam" id="PF06985"/>
    </source>
</evidence>
<dbReference type="EMBL" id="FQ790278">
    <property type="protein sequence ID" value="CCD46002.1"/>
    <property type="molecule type" value="Genomic_DNA"/>
</dbReference>